<sequence length="248" mass="27496">MSNIETQIRRLLAIAEDRAASPAERELAMQRATTLMARHSITSLPDDTDDGDSREEEITTAEIRIPGGTTTASRALSNAINRIARAANANTYYTDYRRRTGDPGIVLHVVAARADLEWLKPLASAYMVQAAAGWTNWRTNNPRRWKPMKDKTRRRVRDGYLTAYADGIADRIRTTRQQTLDEQTTAGNTGTALAVRDRAQRVSDYMDALDLRDGAELDLDERAQAAGRADGWNSGLGNPTQHNTLRGA</sequence>
<evidence type="ECO:0000259" key="2">
    <source>
        <dbReference type="Pfam" id="PF10979"/>
    </source>
</evidence>
<feature type="compositionally biased region" description="Polar residues" evidence="1">
    <location>
        <begin position="235"/>
        <end position="248"/>
    </location>
</feature>
<dbReference type="RefSeq" id="WP_210581920.1">
    <property type="nucleotide sequence ID" value="NZ_LK995540.1"/>
</dbReference>
<evidence type="ECO:0000313" key="3">
    <source>
        <dbReference type="EMBL" id="CED92440.1"/>
    </source>
</evidence>
<feature type="domain" description="DUF2786" evidence="2">
    <location>
        <begin position="8"/>
        <end position="42"/>
    </location>
</feature>
<name>A0A1L7RQA7_9ACTO</name>
<dbReference type="InterPro" id="IPR024498">
    <property type="entry name" value="DUF2786"/>
</dbReference>
<accession>A0A1L7RQA7</accession>
<protein>
    <recommendedName>
        <fullName evidence="2">DUF2786 domain-containing protein</fullName>
    </recommendedName>
</protein>
<feature type="region of interest" description="Disordered" evidence="1">
    <location>
        <begin position="229"/>
        <end position="248"/>
    </location>
</feature>
<organism evidence="3">
    <name type="scientific">Actinomyces succiniciruminis</name>
    <dbReference type="NCBI Taxonomy" id="1522002"/>
    <lineage>
        <taxon>Bacteria</taxon>
        <taxon>Bacillati</taxon>
        <taxon>Actinomycetota</taxon>
        <taxon>Actinomycetes</taxon>
        <taxon>Actinomycetales</taxon>
        <taxon>Actinomycetaceae</taxon>
        <taxon>Actinomyces</taxon>
    </lineage>
</organism>
<proteinExistence type="predicted"/>
<reference evidence="3" key="1">
    <citation type="submission" date="2014-07" db="EMBL/GenBank/DDBJ databases">
        <authorList>
            <person name="Zhang J.E."/>
            <person name="Yang H."/>
            <person name="Guo J."/>
            <person name="Deng Z."/>
            <person name="Luo H."/>
            <person name="Luo M."/>
            <person name="Zhao B."/>
        </authorList>
    </citation>
    <scope>NUCLEOTIDE SEQUENCE</scope>
    <source>
        <strain evidence="3">AM4</strain>
    </source>
</reference>
<dbReference type="AlphaFoldDB" id="A0A1L7RQA7"/>
<gene>
    <name evidence="3" type="ORF">AAM4_2608</name>
</gene>
<dbReference type="Pfam" id="PF10979">
    <property type="entry name" value="DUF2786"/>
    <property type="match status" value="1"/>
</dbReference>
<dbReference type="EMBL" id="LK995540">
    <property type="protein sequence ID" value="CED92440.1"/>
    <property type="molecule type" value="Genomic_DNA"/>
</dbReference>
<evidence type="ECO:0000256" key="1">
    <source>
        <dbReference type="SAM" id="MobiDB-lite"/>
    </source>
</evidence>